<dbReference type="AlphaFoldDB" id="A0A8G1EGT8"/>
<evidence type="ECO:0000313" key="2">
    <source>
        <dbReference type="Proteomes" id="UP000826709"/>
    </source>
</evidence>
<dbReference type="Proteomes" id="UP000826709">
    <property type="component" value="Chromosome"/>
</dbReference>
<gene>
    <name evidence="1" type="ORF">E2N92_12405</name>
</gene>
<evidence type="ECO:0000313" key="1">
    <source>
        <dbReference type="EMBL" id="QYZ80173.1"/>
    </source>
</evidence>
<organism evidence="1 2">
    <name type="scientific">Methanofollis formosanus</name>
    <dbReference type="NCBI Taxonomy" id="299308"/>
    <lineage>
        <taxon>Archaea</taxon>
        <taxon>Methanobacteriati</taxon>
        <taxon>Methanobacteriota</taxon>
        <taxon>Stenosarchaea group</taxon>
        <taxon>Methanomicrobia</taxon>
        <taxon>Methanomicrobiales</taxon>
        <taxon>Methanomicrobiaceae</taxon>
        <taxon>Methanofollis</taxon>
    </lineage>
</organism>
<proteinExistence type="predicted"/>
<dbReference type="RefSeq" id="WP_220681484.1">
    <property type="nucleotide sequence ID" value="NZ_CP037968.1"/>
</dbReference>
<keyword evidence="2" id="KW-1185">Reference proteome</keyword>
<name>A0A8G1EGT8_9EURY</name>
<reference evidence="1" key="2">
    <citation type="submission" date="2019-03" db="EMBL/GenBank/DDBJ databases">
        <authorList>
            <person name="Chen S.-C."/>
            <person name="Wu S.-Y."/>
            <person name="Lai M.-C."/>
        </authorList>
    </citation>
    <scope>NUCLEOTIDE SEQUENCE</scope>
    <source>
        <strain evidence="1">ML15</strain>
    </source>
</reference>
<sequence>MIFVIILALPAIAGCITVSKSAETGAVETPSGDLQTSPLPDPPLRSAVALGETKSTVRPAEPIAAGEGERFALRPLPVPETNGSGVLGTLFHERKSIYNQTSYAYAVEVAAPPCVIAFNVTPRSDDPRESYFVVSVRDGTGQERVKEGYGRIYSGNREQEIVIYGAGAYHLNIEGRRIAVDFRILTADAPPEETPAPPDEDAFEFWEYF</sequence>
<dbReference type="KEGG" id="mfk:E2N92_12405"/>
<protein>
    <submittedName>
        <fullName evidence="1">Uncharacterized protein</fullName>
    </submittedName>
</protein>
<accession>A0A8G1EGT8</accession>
<reference evidence="1" key="1">
    <citation type="journal article" date="2005" name="Int. J. Syst. Evol. Microbiol.">
        <title>Methanofollis formosanus sp. nov., isolated from a fish pond.</title>
        <authorList>
            <person name="Wu S.Y."/>
            <person name="Chen S.C."/>
            <person name="Lai M.C."/>
        </authorList>
    </citation>
    <scope>NUCLEOTIDE SEQUENCE</scope>
    <source>
        <strain evidence="1">ML15</strain>
    </source>
</reference>
<dbReference type="OrthoDB" id="383223at2157"/>
<dbReference type="EMBL" id="CP037968">
    <property type="protein sequence ID" value="QYZ80173.1"/>
    <property type="molecule type" value="Genomic_DNA"/>
</dbReference>